<accession>A0A1D1V757</accession>
<evidence type="ECO:0000313" key="2">
    <source>
        <dbReference type="Proteomes" id="UP000186922"/>
    </source>
</evidence>
<proteinExistence type="predicted"/>
<dbReference type="EMBL" id="BDGG01000004">
    <property type="protein sequence ID" value="GAU97531.1"/>
    <property type="molecule type" value="Genomic_DNA"/>
</dbReference>
<evidence type="ECO:0000313" key="1">
    <source>
        <dbReference type="EMBL" id="GAU97531.1"/>
    </source>
</evidence>
<comment type="caution">
    <text evidence="1">The sequence shown here is derived from an EMBL/GenBank/DDBJ whole genome shotgun (WGS) entry which is preliminary data.</text>
</comment>
<gene>
    <name evidence="1" type="primary">RvY_08808</name>
    <name evidence="1" type="synonym">RvY_08808.3</name>
    <name evidence="1" type="ORF">RvY_08808-3</name>
</gene>
<sequence>MIRPGRMKLLWKQPETFLLLSRLLELQKQELKKRVLLRARRFARKQYKEFLDQLLKNASGDYNDQEHFVAEVEQWLSAVAVANDSKDLHDKAEADLVNLQHQLSIVNAARLQSFGISKLQLRTDLHRVYFRKLKPAWRTMKRK</sequence>
<name>A0A1D1V757_RAMVA</name>
<organism evidence="1 2">
    <name type="scientific">Ramazzottius varieornatus</name>
    <name type="common">Water bear</name>
    <name type="synonym">Tardigrade</name>
    <dbReference type="NCBI Taxonomy" id="947166"/>
    <lineage>
        <taxon>Eukaryota</taxon>
        <taxon>Metazoa</taxon>
        <taxon>Ecdysozoa</taxon>
        <taxon>Tardigrada</taxon>
        <taxon>Eutardigrada</taxon>
        <taxon>Parachela</taxon>
        <taxon>Hypsibioidea</taxon>
        <taxon>Ramazzottiidae</taxon>
        <taxon>Ramazzottius</taxon>
    </lineage>
</organism>
<dbReference type="AlphaFoldDB" id="A0A1D1V757"/>
<reference evidence="1 2" key="1">
    <citation type="journal article" date="2016" name="Nat. Commun.">
        <title>Extremotolerant tardigrade genome and improved radiotolerance of human cultured cells by tardigrade-unique protein.</title>
        <authorList>
            <person name="Hashimoto T."/>
            <person name="Horikawa D.D."/>
            <person name="Saito Y."/>
            <person name="Kuwahara H."/>
            <person name="Kozuka-Hata H."/>
            <person name="Shin-I T."/>
            <person name="Minakuchi Y."/>
            <person name="Ohishi K."/>
            <person name="Motoyama A."/>
            <person name="Aizu T."/>
            <person name="Enomoto A."/>
            <person name="Kondo K."/>
            <person name="Tanaka S."/>
            <person name="Hara Y."/>
            <person name="Koshikawa S."/>
            <person name="Sagara H."/>
            <person name="Miura T."/>
            <person name="Yokobori S."/>
            <person name="Miyagawa K."/>
            <person name="Suzuki Y."/>
            <person name="Kubo T."/>
            <person name="Oyama M."/>
            <person name="Kohara Y."/>
            <person name="Fujiyama A."/>
            <person name="Arakawa K."/>
            <person name="Katayama T."/>
            <person name="Toyoda A."/>
            <person name="Kunieda T."/>
        </authorList>
    </citation>
    <scope>NUCLEOTIDE SEQUENCE [LARGE SCALE GENOMIC DNA]</scope>
    <source>
        <strain evidence="1 2">YOKOZUNA-1</strain>
    </source>
</reference>
<dbReference type="Proteomes" id="UP000186922">
    <property type="component" value="Unassembled WGS sequence"/>
</dbReference>
<protein>
    <submittedName>
        <fullName evidence="1">Uncharacterized protein</fullName>
    </submittedName>
</protein>
<keyword evidence="2" id="KW-1185">Reference proteome</keyword>